<dbReference type="Gene3D" id="2.160.20.10">
    <property type="entry name" value="Single-stranded right-handed beta-helix, Pectin lyase-like"/>
    <property type="match status" value="1"/>
</dbReference>
<evidence type="ECO:0000256" key="1">
    <source>
        <dbReference type="SAM" id="SignalP"/>
    </source>
</evidence>
<sequence>MKKENLLMSFLLLAGLNLISAQIDNESNFYTPIAHANYNKDLVADYGVDNSFTTDDSGDLQNAIDDISANGGGILTISAGNYTFEEINLKSNVHLDISNAVTIRPTSRTDTKNYHMFSLGDNTNPIENISISSSSGNRFTVDLTHNNNPNLSIFKCVKVNNFLLANCNIEDTYTKFSVVTMGGDDFGGNYVIPTNGIVKDMNTNNAHYGYGMVQTQSAENILFKDLSGTGGATLRLETGYTGLNNLQGDNLPVGKTRVGGLDKIVARNISSTNGNCALMVSPHAVHNGTVDAEGITSVNSGFAVRIEGGFVSSKYDQTINLNEGTFEFVKVKNVTATYGDTAEVKSKHFKYYPTEISDPTAKSSYSDKIYIGPSIAPVLADANYSCTGNTQTVIVEEPVVGNGFLYQEDVIPSEFVSLNCASLSTDDFKKKE</sequence>
<evidence type="ECO:0000313" key="2">
    <source>
        <dbReference type="EMBL" id="TYA71716.1"/>
    </source>
</evidence>
<feature type="signal peptide" evidence="1">
    <location>
        <begin position="1"/>
        <end position="21"/>
    </location>
</feature>
<feature type="chain" id="PRO_5022726468" evidence="1">
    <location>
        <begin position="22"/>
        <end position="432"/>
    </location>
</feature>
<organism evidence="2 3">
    <name type="scientific">Seonamhaeicola marinus</name>
    <dbReference type="NCBI Taxonomy" id="1912246"/>
    <lineage>
        <taxon>Bacteria</taxon>
        <taxon>Pseudomonadati</taxon>
        <taxon>Bacteroidota</taxon>
        <taxon>Flavobacteriia</taxon>
        <taxon>Flavobacteriales</taxon>
        <taxon>Flavobacteriaceae</taxon>
    </lineage>
</organism>
<dbReference type="RefSeq" id="WP_148544702.1">
    <property type="nucleotide sequence ID" value="NZ_VSDQ01000718.1"/>
</dbReference>
<accession>A0A5D0HK83</accession>
<dbReference type="AlphaFoldDB" id="A0A5D0HK83"/>
<proteinExistence type="predicted"/>
<dbReference type="Proteomes" id="UP000323930">
    <property type="component" value="Unassembled WGS sequence"/>
</dbReference>
<name>A0A5D0HK83_9FLAO</name>
<dbReference type="OrthoDB" id="6376028at2"/>
<protein>
    <submittedName>
        <fullName evidence="2">Iota-carrageenase A2</fullName>
    </submittedName>
</protein>
<dbReference type="EMBL" id="VSDQ01000718">
    <property type="protein sequence ID" value="TYA71716.1"/>
    <property type="molecule type" value="Genomic_DNA"/>
</dbReference>
<keyword evidence="3" id="KW-1185">Reference proteome</keyword>
<gene>
    <name evidence="2" type="ORF">FUA24_19345</name>
</gene>
<comment type="caution">
    <text evidence="2">The sequence shown here is derived from an EMBL/GenBank/DDBJ whole genome shotgun (WGS) entry which is preliminary data.</text>
</comment>
<dbReference type="SUPFAM" id="SSF51126">
    <property type="entry name" value="Pectin lyase-like"/>
    <property type="match status" value="1"/>
</dbReference>
<keyword evidence="1" id="KW-0732">Signal</keyword>
<reference evidence="2 3" key="1">
    <citation type="submission" date="2019-08" db="EMBL/GenBank/DDBJ databases">
        <title>Seonamhaeicola sediminis sp. nov., isolated from marine sediment.</title>
        <authorList>
            <person name="Cao W.R."/>
        </authorList>
    </citation>
    <scope>NUCLEOTIDE SEQUENCE [LARGE SCALE GENOMIC DNA]</scope>
    <source>
        <strain evidence="2 3">B011</strain>
    </source>
</reference>
<dbReference type="InterPro" id="IPR012334">
    <property type="entry name" value="Pectin_lyas_fold"/>
</dbReference>
<dbReference type="InterPro" id="IPR011050">
    <property type="entry name" value="Pectin_lyase_fold/virulence"/>
</dbReference>
<evidence type="ECO:0000313" key="3">
    <source>
        <dbReference type="Proteomes" id="UP000323930"/>
    </source>
</evidence>